<proteinExistence type="predicted"/>
<dbReference type="InterPro" id="IPR029045">
    <property type="entry name" value="ClpP/crotonase-like_dom_sf"/>
</dbReference>
<comment type="caution">
    <text evidence="3">The sequence shown here is derived from an EMBL/GenBank/DDBJ whole genome shotgun (WGS) entry which is preliminary data.</text>
</comment>
<sequence length="479" mass="50595">MSYNATENSASRRIATLLDEGSFVEIGGAVTARSTDFNMQEKAAPSDGVITGYGVIDGNLVYVYSQDADVLGGAIGEMHAKKIARIYDMAMKMGAPVIGLIDCAGLRLQEATDALEAFGSLYQKQALASGVIPQVTAIFGMCGGGLAIVPGLADFTFMEEKDGKLFVNSPNALEGNEISRCNTASAAYQSKTAGLVDGIGTEAEILGQIRSLVCMIPANYEDDMSYEECTDDLNRVCADIANASEDTAIALAQIADNGVLVETKKDYAKEMVTGFIRLNGQTVGVVANRSKVYGADAETEAEFDAGLTVDGCAKAADFVNFCDAFSIPVLTLTNVAGFAATVESEKNMAKAVARLTYAFANATVPKVNVIVGKAFGSAYVAMNSKSVGADLVYAWPTAEIGMMDAKLAAQIMYPDADADTQSAKAAKYKELQSSPNAAAARGYVDAIIEPADTRKYVIGAFEMLFTKRENRPDKKHGTV</sequence>
<name>A0A3E4LJQ3_9FIRM</name>
<dbReference type="PROSITE" id="PS50989">
    <property type="entry name" value="COA_CT_CTER"/>
    <property type="match status" value="1"/>
</dbReference>
<dbReference type="PANTHER" id="PTHR43842">
    <property type="entry name" value="PROPIONYL-COA CARBOXYLASE BETA CHAIN"/>
    <property type="match status" value="1"/>
</dbReference>
<feature type="domain" description="CoA carboxyltransferase C-terminal" evidence="2">
    <location>
        <begin position="232"/>
        <end position="463"/>
    </location>
</feature>
<dbReference type="Pfam" id="PF01039">
    <property type="entry name" value="Carboxyl_trans"/>
    <property type="match status" value="1"/>
</dbReference>
<dbReference type="Proteomes" id="UP000260793">
    <property type="component" value="Unassembled WGS sequence"/>
</dbReference>
<dbReference type="Gene3D" id="3.90.226.10">
    <property type="entry name" value="2-enoyl-CoA Hydratase, Chain A, domain 1"/>
    <property type="match status" value="2"/>
</dbReference>
<evidence type="ECO:0000313" key="4">
    <source>
        <dbReference type="Proteomes" id="UP000260793"/>
    </source>
</evidence>
<dbReference type="EMBL" id="QSQN01000037">
    <property type="protein sequence ID" value="RGK37525.1"/>
    <property type="molecule type" value="Genomic_DNA"/>
</dbReference>
<dbReference type="InterPro" id="IPR034733">
    <property type="entry name" value="AcCoA_carboxyl_beta"/>
</dbReference>
<dbReference type="GO" id="GO:0004658">
    <property type="term" value="F:propionyl-CoA carboxylase activity"/>
    <property type="evidence" value="ECO:0007669"/>
    <property type="project" value="TreeGrafter"/>
</dbReference>
<evidence type="ECO:0000259" key="2">
    <source>
        <dbReference type="PROSITE" id="PS50989"/>
    </source>
</evidence>
<dbReference type="RefSeq" id="WP_117688567.1">
    <property type="nucleotide sequence ID" value="NZ_QSQN01000037.1"/>
</dbReference>
<reference evidence="3 4" key="1">
    <citation type="submission" date="2018-08" db="EMBL/GenBank/DDBJ databases">
        <title>A genome reference for cultivated species of the human gut microbiota.</title>
        <authorList>
            <person name="Zou Y."/>
            <person name="Xue W."/>
            <person name="Luo G."/>
        </authorList>
    </citation>
    <scope>NUCLEOTIDE SEQUENCE [LARGE SCALE GENOMIC DNA]</scope>
    <source>
        <strain evidence="3 4">TF11-7</strain>
    </source>
</reference>
<dbReference type="InterPro" id="IPR011762">
    <property type="entry name" value="COA_CT_N"/>
</dbReference>
<organism evidence="3 4">
    <name type="scientific">[Ruminococcus] lactaris</name>
    <dbReference type="NCBI Taxonomy" id="46228"/>
    <lineage>
        <taxon>Bacteria</taxon>
        <taxon>Bacillati</taxon>
        <taxon>Bacillota</taxon>
        <taxon>Clostridia</taxon>
        <taxon>Lachnospirales</taxon>
        <taxon>Lachnospiraceae</taxon>
        <taxon>Mediterraneibacter</taxon>
    </lineage>
</organism>
<evidence type="ECO:0000259" key="1">
    <source>
        <dbReference type="PROSITE" id="PS50980"/>
    </source>
</evidence>
<gene>
    <name evidence="3" type="ORF">DXD17_12125</name>
</gene>
<dbReference type="AlphaFoldDB" id="A0A3E4LJQ3"/>
<dbReference type="GO" id="GO:0016740">
    <property type="term" value="F:transferase activity"/>
    <property type="evidence" value="ECO:0007669"/>
    <property type="project" value="UniProtKB-KW"/>
</dbReference>
<dbReference type="InterPro" id="IPR011763">
    <property type="entry name" value="COA_CT_C"/>
</dbReference>
<dbReference type="PROSITE" id="PS50980">
    <property type="entry name" value="COA_CT_NTER"/>
    <property type="match status" value="1"/>
</dbReference>
<keyword evidence="3" id="KW-0808">Transferase</keyword>
<protein>
    <submittedName>
        <fullName evidence="3">Carboxyl transferase</fullName>
    </submittedName>
</protein>
<dbReference type="PANTHER" id="PTHR43842:SF2">
    <property type="entry name" value="PROPIONYL-COA CARBOXYLASE BETA CHAIN, MITOCHONDRIAL"/>
    <property type="match status" value="1"/>
</dbReference>
<accession>A0A3E4LJQ3</accession>
<evidence type="ECO:0000313" key="3">
    <source>
        <dbReference type="EMBL" id="RGK37525.1"/>
    </source>
</evidence>
<dbReference type="InterPro" id="IPR051047">
    <property type="entry name" value="AccD/PCCB"/>
</dbReference>
<dbReference type="SUPFAM" id="SSF52096">
    <property type="entry name" value="ClpP/crotonase"/>
    <property type="match status" value="2"/>
</dbReference>
<feature type="domain" description="CoA carboxyltransferase N-terminal" evidence="1">
    <location>
        <begin position="1"/>
        <end position="170"/>
    </location>
</feature>